<dbReference type="PANTHER" id="PTHR23518">
    <property type="entry name" value="C-METHYLTRANSFERASE"/>
    <property type="match status" value="1"/>
</dbReference>
<dbReference type="AlphaFoldDB" id="D3T9Y4"/>
<dbReference type="InterPro" id="IPR020846">
    <property type="entry name" value="MFS_dom"/>
</dbReference>
<name>D3T9Y4_ACIB4</name>
<dbReference type="Gene3D" id="1.20.1250.20">
    <property type="entry name" value="MFS general substrate transporter like domains"/>
    <property type="match status" value="2"/>
</dbReference>
<keyword evidence="1" id="KW-1133">Transmembrane helix</keyword>
<dbReference type="GO" id="GO:0022857">
    <property type="term" value="F:transmembrane transporter activity"/>
    <property type="evidence" value="ECO:0007669"/>
    <property type="project" value="InterPro"/>
</dbReference>
<feature type="transmembrane region" description="Helical" evidence="1">
    <location>
        <begin position="340"/>
        <end position="362"/>
    </location>
</feature>
<accession>D3T9Y4</accession>
<dbReference type="Pfam" id="PF07690">
    <property type="entry name" value="MFS_1"/>
    <property type="match status" value="1"/>
</dbReference>
<feature type="transmembrane region" description="Helical" evidence="1">
    <location>
        <begin position="45"/>
        <end position="65"/>
    </location>
</feature>
<dbReference type="PROSITE" id="PS50850">
    <property type="entry name" value="MFS"/>
    <property type="match status" value="1"/>
</dbReference>
<evidence type="ECO:0000259" key="2">
    <source>
        <dbReference type="PROSITE" id="PS50850"/>
    </source>
</evidence>
<gene>
    <name evidence="3" type="ordered locus">Aboo_1104</name>
</gene>
<feature type="transmembrane region" description="Helical" evidence="1">
    <location>
        <begin position="303"/>
        <end position="320"/>
    </location>
</feature>
<proteinExistence type="predicted"/>
<dbReference type="HOGENOM" id="CLU_709073_0_0_2"/>
<dbReference type="GeneID" id="8828063"/>
<keyword evidence="4" id="KW-1185">Reference proteome</keyword>
<evidence type="ECO:0000313" key="3">
    <source>
        <dbReference type="EMBL" id="ADD08913.1"/>
    </source>
</evidence>
<dbReference type="SUPFAM" id="SSF103473">
    <property type="entry name" value="MFS general substrate transporter"/>
    <property type="match status" value="1"/>
</dbReference>
<dbReference type="KEGG" id="abi:Aboo_1104"/>
<evidence type="ECO:0000313" key="4">
    <source>
        <dbReference type="Proteomes" id="UP000001400"/>
    </source>
</evidence>
<feature type="transmembrane region" description="Helical" evidence="1">
    <location>
        <begin position="171"/>
        <end position="193"/>
    </location>
</feature>
<dbReference type="InterPro" id="IPR011701">
    <property type="entry name" value="MFS"/>
</dbReference>
<dbReference type="EMBL" id="CP001941">
    <property type="protein sequence ID" value="ADD08913.1"/>
    <property type="molecule type" value="Genomic_DNA"/>
</dbReference>
<dbReference type="RefSeq" id="WP_012997333.1">
    <property type="nucleotide sequence ID" value="NC_013926.1"/>
</dbReference>
<keyword evidence="1" id="KW-0472">Membrane</keyword>
<feature type="transmembrane region" description="Helical" evidence="1">
    <location>
        <begin position="102"/>
        <end position="122"/>
    </location>
</feature>
<keyword evidence="1" id="KW-0812">Transmembrane</keyword>
<organism evidence="3 4">
    <name type="scientific">Aciduliprofundum boonei (strain DSM 19572 / T469)</name>
    <dbReference type="NCBI Taxonomy" id="439481"/>
    <lineage>
        <taxon>Archaea</taxon>
        <taxon>Methanobacteriati</taxon>
        <taxon>Thermoplasmatota</taxon>
        <taxon>DHVE2 group</taxon>
        <taxon>Candidatus Aciduliprofundum</taxon>
    </lineage>
</organism>
<dbReference type="PANTHER" id="PTHR23518:SF2">
    <property type="entry name" value="MAJOR FACILITATOR SUPERFAMILY TRANSPORTER"/>
    <property type="match status" value="1"/>
</dbReference>
<feature type="transmembrane region" description="Helical" evidence="1">
    <location>
        <begin position="143"/>
        <end position="165"/>
    </location>
</feature>
<dbReference type="Proteomes" id="UP000001400">
    <property type="component" value="Chromosome"/>
</dbReference>
<feature type="transmembrane region" description="Helical" evidence="1">
    <location>
        <begin position="368"/>
        <end position="388"/>
    </location>
</feature>
<feature type="domain" description="Major facilitator superfamily (MFS) profile" evidence="2">
    <location>
        <begin position="174"/>
        <end position="396"/>
    </location>
</feature>
<feature type="transmembrane region" description="Helical" evidence="1">
    <location>
        <begin position="247"/>
        <end position="266"/>
    </location>
</feature>
<feature type="transmembrane region" description="Helical" evidence="1">
    <location>
        <begin position="16"/>
        <end position="39"/>
    </location>
</feature>
<protein>
    <submittedName>
        <fullName evidence="3">Major facilitator superfamily MFS_1</fullName>
    </submittedName>
</protein>
<sequence length="396" mass="45206">MEIKNFGDLPKNAKRYILLHTIGSPLMIGDYVVLVYLLLTGYKVISVGAVFTAINFIELLFPAILGRLYDTKISAKLAMSLIYFLEGLAYFFFYLVSGPGTWIFLVLGVFIMKFATVFYPIFPTYEHYVYPEEIREKAMLYHLMVPEYVQIVAFPIFGFLLTYIYPSVSAYRNTLLFISAGSFLMIVYIFYAIEDIRKEKIEKESFKFSIPKNFLSLFLIEDALIIAESMVPTITLTYFVMFILKQSFFVLMLLEVINSAVTIIGGHYLKSRERSKRTLLIGGVILFALVNVFYIIAAWQMSIVPVIVGIIVQTLGNLFWFPVHRTMLFNTIPEDKRGMFFGSMSTAFRVSTAAAPFVSVLLISLWVYLPFALAGALYFIAGLGYYILTKNSEKTF</sequence>
<reference evidence="3" key="1">
    <citation type="submission" date="2010-02" db="EMBL/GenBank/DDBJ databases">
        <title>Complete sequence of Aciduliprofundum boonei T469.</title>
        <authorList>
            <consortium name="US DOE Joint Genome Institute"/>
            <person name="Lucas S."/>
            <person name="Copeland A."/>
            <person name="Lapidus A."/>
            <person name="Cheng J.-F."/>
            <person name="Bruce D."/>
            <person name="Goodwin L."/>
            <person name="Pitluck S."/>
            <person name="Saunders E."/>
            <person name="Detter J.C."/>
            <person name="Han C."/>
            <person name="Tapia R."/>
            <person name="Land M."/>
            <person name="Hauser L."/>
            <person name="Kyrpides N."/>
            <person name="Mikhailova N."/>
            <person name="Flores G."/>
            <person name="Reysenbach A.-L."/>
            <person name="Woyke T."/>
        </authorList>
    </citation>
    <scope>NUCLEOTIDE SEQUENCE</scope>
    <source>
        <strain evidence="3">T469</strain>
    </source>
</reference>
<evidence type="ECO:0000256" key="1">
    <source>
        <dbReference type="SAM" id="Phobius"/>
    </source>
</evidence>
<dbReference type="InterPro" id="IPR036259">
    <property type="entry name" value="MFS_trans_sf"/>
</dbReference>
<feature type="transmembrane region" description="Helical" evidence="1">
    <location>
        <begin position="278"/>
        <end position="297"/>
    </location>
</feature>
<feature type="transmembrane region" description="Helical" evidence="1">
    <location>
        <begin position="214"/>
        <end position="241"/>
    </location>
</feature>
<feature type="transmembrane region" description="Helical" evidence="1">
    <location>
        <begin position="77"/>
        <end position="96"/>
    </location>
</feature>